<dbReference type="GO" id="GO:0005975">
    <property type="term" value="P:carbohydrate metabolic process"/>
    <property type="evidence" value="ECO:0007669"/>
    <property type="project" value="InterPro"/>
</dbReference>
<evidence type="ECO:0000313" key="6">
    <source>
        <dbReference type="EMBL" id="MCE4122808.1"/>
    </source>
</evidence>
<dbReference type="SUPFAM" id="SSF49303">
    <property type="entry name" value="beta-Galactosidase/glucuronidase domain"/>
    <property type="match status" value="1"/>
</dbReference>
<dbReference type="InterPro" id="IPR013783">
    <property type="entry name" value="Ig-like_fold"/>
</dbReference>
<dbReference type="Pfam" id="PF02837">
    <property type="entry name" value="Glyco_hydro_2_N"/>
    <property type="match status" value="1"/>
</dbReference>
<sequence length="1129" mass="127267">MKRTLLLLTMACTTSICSWAGGNTTSLQNGRHTINLSGQGWHLMVDKNASWRDDKLFPPSEITNLALLPVNIPTGGWQKLSDANQHVAVPGTVEEYTTTSDHPRTSDYLGVSWWYRDINLPRNLNGKRVVINFESVRFRAEVYLDGKLVAYDVVSDSPFSADITDVVQGGGKHQLAVRVTNPGGQYHWQDYQTFKWGKYDMPPGRCFGGITGPVSIDITDKRFVDDLYMQNTAASDSVNAIITILNKVYKNGKIQQAKTNVIAKVKDKTTGKVVWSKEVKADLLSDTTTVSIPIKFSGAKIWNLDHPNLYTCEVELKQGKNMIDNTDRTFGFRSFILDGIGKDAMPRLNGNRMMLRTAISWGFFPETGLVPKQEAAEKQIKTAKGMGLNMLNFHRCIGKPIVLDAADSLGLLYFEEPGAWQVCYKSPFCREILNEKLHRMIKRDRSHPSLVIYCLINEMGGFTTKDKNIMDTRKADMAVAHAIDPSRTMVLTSGWAGREDADEDAKAHFRPFDMTLYRRGWWDNHRAAGPMTWQENYYQSPTKGLMYSNNNTEIYMRGEEGALTSPPRLELIHEELQKTGRYGWDGKFWEAEYQKLKKFFDEKGLKENFGTIDNLTRSLGDISFEHQGRRIQGMRMLNRGDIYAINGWEEQIQDNHSGVVDLYRNPKGNLNTIYRFTQPVYVAVCPRHQVVKTQETVAADFYMVNEKNVKGNCTLSMSLMDKEGKTLWSGKKDCQIQGGDVFGQLINENVQIPLGIEDGMYRINAKLTDATGKEVASGYDEVLALSENADLKGKGALYGFKDDKVARYYQKVTGKQLPYYASKTGKLDWLIINRPLLDEPVPLEDKFLRNLKVKWYADNDFRNYAGEETATGVSRTFADGAQPASCVPANQAFSAVWEGELIPDETGQYLIGVDTDRGSRLYINNVQLIDKIRNNGDFKESRPVDLVKGQPVKIRVEYSQTKQTGRLQLKWSRPSNTVISVKELMDRVKNDGTKLIVLGNAEAWMKDICNTTGIKYNGYFAVGQNWVGGTQYVRNHPVLKGLPTNVGMNWPYQQVVRTGDLRFGFRLQGETQIAGCYKNAPFELGTSVGEITYGKGKILFSTLDIVDNLLNPSGPANVARKLFANYINY</sequence>
<name>A0AAW4YJC4_9BACT</name>
<comment type="similarity">
    <text evidence="1">Belongs to the glycosyl hydrolase 2 family.</text>
</comment>
<comment type="caution">
    <text evidence="6">The sequence shown here is derived from an EMBL/GenBank/DDBJ whole genome shotgun (WGS) entry which is preliminary data.</text>
</comment>
<dbReference type="Pfam" id="PF07691">
    <property type="entry name" value="PA14"/>
    <property type="match status" value="1"/>
</dbReference>
<evidence type="ECO:0000256" key="3">
    <source>
        <dbReference type="ARBA" id="ARBA00023295"/>
    </source>
</evidence>
<feature type="signal peptide" evidence="4">
    <location>
        <begin position="1"/>
        <end position="20"/>
    </location>
</feature>
<dbReference type="SUPFAM" id="SSF49785">
    <property type="entry name" value="Galactose-binding domain-like"/>
    <property type="match status" value="1"/>
</dbReference>
<dbReference type="AlphaFoldDB" id="A0AAW4YJC4"/>
<gene>
    <name evidence="6" type="ORF">LYY06_11115</name>
</gene>
<dbReference type="InterPro" id="IPR037524">
    <property type="entry name" value="PA14/GLEYA"/>
</dbReference>
<evidence type="ECO:0000313" key="7">
    <source>
        <dbReference type="Proteomes" id="UP001200307"/>
    </source>
</evidence>
<reference evidence="6" key="1">
    <citation type="submission" date="2021-12" db="EMBL/GenBank/DDBJ databases">
        <authorList>
            <person name="Lv X."/>
        </authorList>
    </citation>
    <scope>NUCLEOTIDE SEQUENCE</scope>
    <source>
        <strain evidence="6">HF2106</strain>
    </source>
</reference>
<dbReference type="InterPro" id="IPR006104">
    <property type="entry name" value="Glyco_hydro_2_N"/>
</dbReference>
<dbReference type="PANTHER" id="PTHR42732:SF2">
    <property type="entry name" value="BETA-MANNOSIDASE"/>
    <property type="match status" value="1"/>
</dbReference>
<feature type="domain" description="PA14" evidence="5">
    <location>
        <begin position="846"/>
        <end position="985"/>
    </location>
</feature>
<keyword evidence="4" id="KW-0732">Signal</keyword>
<keyword evidence="2" id="KW-0378">Hydrolase</keyword>
<accession>A0AAW4YJC4</accession>
<dbReference type="SMART" id="SM00758">
    <property type="entry name" value="PA14"/>
    <property type="match status" value="1"/>
</dbReference>
<dbReference type="InterPro" id="IPR017853">
    <property type="entry name" value="GH"/>
</dbReference>
<protein>
    <submittedName>
        <fullName evidence="6">PA14 domain-containing protein</fullName>
    </submittedName>
</protein>
<keyword evidence="3" id="KW-0326">Glycosidase</keyword>
<feature type="chain" id="PRO_5043789634" evidence="4">
    <location>
        <begin position="21"/>
        <end position="1129"/>
    </location>
</feature>
<dbReference type="PROSITE" id="PS51820">
    <property type="entry name" value="PA14"/>
    <property type="match status" value="1"/>
</dbReference>
<dbReference type="InterPro" id="IPR051913">
    <property type="entry name" value="GH2_Domain-Containing"/>
</dbReference>
<organism evidence="6 7">
    <name type="scientific">Segatella copri</name>
    <dbReference type="NCBI Taxonomy" id="165179"/>
    <lineage>
        <taxon>Bacteria</taxon>
        <taxon>Pseudomonadati</taxon>
        <taxon>Bacteroidota</taxon>
        <taxon>Bacteroidia</taxon>
        <taxon>Bacteroidales</taxon>
        <taxon>Prevotellaceae</taxon>
        <taxon>Segatella</taxon>
    </lineage>
</organism>
<dbReference type="InterPro" id="IPR011658">
    <property type="entry name" value="PA14_dom"/>
</dbReference>
<dbReference type="Gene3D" id="3.20.20.80">
    <property type="entry name" value="Glycosidases"/>
    <property type="match status" value="1"/>
</dbReference>
<dbReference type="SUPFAM" id="SSF56988">
    <property type="entry name" value="Anthrax protective antigen"/>
    <property type="match status" value="1"/>
</dbReference>
<dbReference type="GO" id="GO:0004553">
    <property type="term" value="F:hydrolase activity, hydrolyzing O-glycosyl compounds"/>
    <property type="evidence" value="ECO:0007669"/>
    <property type="project" value="InterPro"/>
</dbReference>
<dbReference type="Gene3D" id="3.90.182.10">
    <property type="entry name" value="Toxin - Anthrax Protective Antigen,domain 1"/>
    <property type="match status" value="1"/>
</dbReference>
<dbReference type="EMBL" id="JAJTVO010000020">
    <property type="protein sequence ID" value="MCE4122808.1"/>
    <property type="molecule type" value="Genomic_DNA"/>
</dbReference>
<evidence type="ECO:0000256" key="4">
    <source>
        <dbReference type="SAM" id="SignalP"/>
    </source>
</evidence>
<dbReference type="PANTHER" id="PTHR42732">
    <property type="entry name" value="BETA-GALACTOSIDASE"/>
    <property type="match status" value="1"/>
</dbReference>
<evidence type="ECO:0000256" key="1">
    <source>
        <dbReference type="ARBA" id="ARBA00007401"/>
    </source>
</evidence>
<dbReference type="Gene3D" id="2.60.40.10">
    <property type="entry name" value="Immunoglobulins"/>
    <property type="match status" value="1"/>
</dbReference>
<dbReference type="SUPFAM" id="SSF51445">
    <property type="entry name" value="(Trans)glycosidases"/>
    <property type="match status" value="1"/>
</dbReference>
<evidence type="ECO:0000259" key="5">
    <source>
        <dbReference type="PROSITE" id="PS51820"/>
    </source>
</evidence>
<dbReference type="InterPro" id="IPR036156">
    <property type="entry name" value="Beta-gal/glucu_dom_sf"/>
</dbReference>
<dbReference type="Gene3D" id="2.60.120.260">
    <property type="entry name" value="Galactose-binding domain-like"/>
    <property type="match status" value="1"/>
</dbReference>
<dbReference type="Pfam" id="PF00703">
    <property type="entry name" value="Glyco_hydro_2"/>
    <property type="match status" value="1"/>
</dbReference>
<dbReference type="RefSeq" id="WP_233339491.1">
    <property type="nucleotide sequence ID" value="NZ_JAJTVO010000020.1"/>
</dbReference>
<dbReference type="Proteomes" id="UP001200307">
    <property type="component" value="Unassembled WGS sequence"/>
</dbReference>
<dbReference type="InterPro" id="IPR006102">
    <property type="entry name" value="Ig-like_GH2"/>
</dbReference>
<evidence type="ECO:0000256" key="2">
    <source>
        <dbReference type="ARBA" id="ARBA00022801"/>
    </source>
</evidence>
<dbReference type="InterPro" id="IPR008979">
    <property type="entry name" value="Galactose-bd-like_sf"/>
</dbReference>
<proteinExistence type="inferred from homology"/>